<protein>
    <submittedName>
        <fullName evidence="2">Uncharacterized protein</fullName>
    </submittedName>
</protein>
<evidence type="ECO:0000256" key="1">
    <source>
        <dbReference type="SAM" id="MobiDB-lite"/>
    </source>
</evidence>
<dbReference type="PANTHER" id="PTHR35741:SF1">
    <property type="entry name" value="FACTOR CWC22-LIKE PROTEIN, PUTATIVE (DUF3245)-RELATED"/>
    <property type="match status" value="1"/>
</dbReference>
<keyword evidence="3" id="KW-1185">Reference proteome</keyword>
<dbReference type="PANTHER" id="PTHR35741">
    <property type="entry name" value="FACTOR CWC22-LIKE PROTEIN, PUTATIVE (DUF3245)-RELATED"/>
    <property type="match status" value="1"/>
</dbReference>
<sequence>MSTEEALKKCSQPELVKLDKAYKLAQQWVNNMSKSTVDGRSTAIELEGRPARLGIGATVPRGSKVANSSDPVERKLLAKLDAEKRKVLKRNEEFVPSSKDVKVDKDSEDEELESRTRAFAKKRPLNTTSPLQHKKKNK</sequence>
<name>A0ABD1QZP2_9LAMI</name>
<dbReference type="Proteomes" id="UP001604336">
    <property type="component" value="Unassembled WGS sequence"/>
</dbReference>
<dbReference type="Pfam" id="PF11595">
    <property type="entry name" value="DUF3245"/>
    <property type="match status" value="1"/>
</dbReference>
<feature type="compositionally biased region" description="Basic and acidic residues" evidence="1">
    <location>
        <begin position="94"/>
        <end position="105"/>
    </location>
</feature>
<comment type="caution">
    <text evidence="2">The sequence shown here is derived from an EMBL/GenBank/DDBJ whole genome shotgun (WGS) entry which is preliminary data.</text>
</comment>
<accession>A0ABD1QZP2</accession>
<dbReference type="InterPro" id="IPR021641">
    <property type="entry name" value="DUF3245"/>
</dbReference>
<evidence type="ECO:0000313" key="2">
    <source>
        <dbReference type="EMBL" id="KAL2481319.1"/>
    </source>
</evidence>
<dbReference type="EMBL" id="JBFOLK010000010">
    <property type="protein sequence ID" value="KAL2481319.1"/>
    <property type="molecule type" value="Genomic_DNA"/>
</dbReference>
<organism evidence="2 3">
    <name type="scientific">Abeliophyllum distichum</name>
    <dbReference type="NCBI Taxonomy" id="126358"/>
    <lineage>
        <taxon>Eukaryota</taxon>
        <taxon>Viridiplantae</taxon>
        <taxon>Streptophyta</taxon>
        <taxon>Embryophyta</taxon>
        <taxon>Tracheophyta</taxon>
        <taxon>Spermatophyta</taxon>
        <taxon>Magnoliopsida</taxon>
        <taxon>eudicotyledons</taxon>
        <taxon>Gunneridae</taxon>
        <taxon>Pentapetalae</taxon>
        <taxon>asterids</taxon>
        <taxon>lamiids</taxon>
        <taxon>Lamiales</taxon>
        <taxon>Oleaceae</taxon>
        <taxon>Forsythieae</taxon>
        <taxon>Abeliophyllum</taxon>
    </lineage>
</organism>
<proteinExistence type="predicted"/>
<feature type="region of interest" description="Disordered" evidence="1">
    <location>
        <begin position="94"/>
        <end position="138"/>
    </location>
</feature>
<gene>
    <name evidence="2" type="ORF">Adt_34285</name>
</gene>
<reference evidence="3" key="1">
    <citation type="submission" date="2024-07" db="EMBL/GenBank/DDBJ databases">
        <title>Two chromosome-level genome assemblies of Korean endemic species Abeliophyllum distichum and Forsythia ovata (Oleaceae).</title>
        <authorList>
            <person name="Jang H."/>
        </authorList>
    </citation>
    <scope>NUCLEOTIDE SEQUENCE [LARGE SCALE GENOMIC DNA]</scope>
</reference>
<evidence type="ECO:0000313" key="3">
    <source>
        <dbReference type="Proteomes" id="UP001604336"/>
    </source>
</evidence>
<dbReference type="AlphaFoldDB" id="A0ABD1QZP2"/>